<keyword evidence="1" id="KW-0560">Oxidoreductase</keyword>
<proteinExistence type="predicted"/>
<gene>
    <name evidence="2" type="ORF">MVEN_01586700</name>
</gene>
<dbReference type="AlphaFoldDB" id="A0A8H7CPS6"/>
<dbReference type="Proteomes" id="UP000620124">
    <property type="component" value="Unassembled WGS sequence"/>
</dbReference>
<dbReference type="PANTHER" id="PTHR43157:SF31">
    <property type="entry name" value="PHOSPHATIDYLINOSITOL-GLYCAN BIOSYNTHESIS CLASS F PROTEIN"/>
    <property type="match status" value="1"/>
</dbReference>
<evidence type="ECO:0000256" key="1">
    <source>
        <dbReference type="ARBA" id="ARBA00023002"/>
    </source>
</evidence>
<dbReference type="GO" id="GO:0016491">
    <property type="term" value="F:oxidoreductase activity"/>
    <property type="evidence" value="ECO:0007669"/>
    <property type="project" value="UniProtKB-KW"/>
</dbReference>
<dbReference type="SUPFAM" id="SSF51735">
    <property type="entry name" value="NAD(P)-binding Rossmann-fold domains"/>
    <property type="match status" value="1"/>
</dbReference>
<dbReference type="Pfam" id="PF00106">
    <property type="entry name" value="adh_short"/>
    <property type="match status" value="1"/>
</dbReference>
<keyword evidence="3" id="KW-1185">Reference proteome</keyword>
<comment type="caution">
    <text evidence="2">The sequence shown here is derived from an EMBL/GenBank/DDBJ whole genome shotgun (WGS) entry which is preliminary data.</text>
</comment>
<accession>A0A8H7CPS6</accession>
<dbReference type="PRINTS" id="PR00081">
    <property type="entry name" value="GDHRDH"/>
</dbReference>
<evidence type="ECO:0000313" key="2">
    <source>
        <dbReference type="EMBL" id="KAF7345670.1"/>
    </source>
</evidence>
<reference evidence="2" key="1">
    <citation type="submission" date="2020-05" db="EMBL/GenBank/DDBJ databases">
        <title>Mycena genomes resolve the evolution of fungal bioluminescence.</title>
        <authorList>
            <person name="Tsai I.J."/>
        </authorList>
    </citation>
    <scope>NUCLEOTIDE SEQUENCE</scope>
    <source>
        <strain evidence="2">CCC161011</strain>
    </source>
</reference>
<evidence type="ECO:0000313" key="3">
    <source>
        <dbReference type="Proteomes" id="UP000620124"/>
    </source>
</evidence>
<dbReference type="OrthoDB" id="542013at2759"/>
<dbReference type="InterPro" id="IPR002347">
    <property type="entry name" value="SDR_fam"/>
</dbReference>
<dbReference type="InterPro" id="IPR036291">
    <property type="entry name" value="NAD(P)-bd_dom_sf"/>
</dbReference>
<dbReference type="PANTHER" id="PTHR43157">
    <property type="entry name" value="PHOSPHATIDYLINOSITOL-GLYCAN BIOSYNTHESIS CLASS F PROTEIN-RELATED"/>
    <property type="match status" value="1"/>
</dbReference>
<name>A0A8H7CPS6_9AGAR</name>
<organism evidence="2 3">
    <name type="scientific">Mycena venus</name>
    <dbReference type="NCBI Taxonomy" id="2733690"/>
    <lineage>
        <taxon>Eukaryota</taxon>
        <taxon>Fungi</taxon>
        <taxon>Dikarya</taxon>
        <taxon>Basidiomycota</taxon>
        <taxon>Agaricomycotina</taxon>
        <taxon>Agaricomycetes</taxon>
        <taxon>Agaricomycetidae</taxon>
        <taxon>Agaricales</taxon>
        <taxon>Marasmiineae</taxon>
        <taxon>Mycenaceae</taxon>
        <taxon>Mycena</taxon>
    </lineage>
</organism>
<sequence>MGQVFTALRQALQFAFGGDLSNHLFAKLPVPDADLTGRTFLITGSNTGIGFAAAVHLARLHPTRLILGVRDVKKGEAAKENIIAETGFDKSAIEVWELDMASFESVRKFAERAKSSLERLDGALLNAGINGSAWTVTSDGWERMLQVNALSTGLLGLLLLPLLHTTAARPDASPHLTLTGSAAMFFSTFAEKHAPNILQTLNNPAKSTLGNRYSVSKLFNLYIVREIARLQQAEGVVVNVVEPGFCVSDLMREHNYNAFVQFVYTRIGWSSAKGALNLLYAALKPTPPGAYVSACKIRRPASWTCDKEGLEVQRRVWHEMVEVWQGVAPEIRAVV</sequence>
<dbReference type="EMBL" id="JACAZI010000013">
    <property type="protein sequence ID" value="KAF7345670.1"/>
    <property type="molecule type" value="Genomic_DNA"/>
</dbReference>
<dbReference type="Gene3D" id="3.40.50.720">
    <property type="entry name" value="NAD(P)-binding Rossmann-like Domain"/>
    <property type="match status" value="1"/>
</dbReference>
<evidence type="ECO:0008006" key="4">
    <source>
        <dbReference type="Google" id="ProtNLM"/>
    </source>
</evidence>
<protein>
    <recommendedName>
        <fullName evidence="4">NAD(P)-binding protein</fullName>
    </recommendedName>
</protein>